<dbReference type="PRINTS" id="PR01798">
    <property type="entry name" value="SCOASYNTHASE"/>
</dbReference>
<dbReference type="STRING" id="1121457.SAMN02745161_0172"/>
<dbReference type="InterPro" id="IPR005810">
    <property type="entry name" value="CoA_lig_alpha"/>
</dbReference>
<dbReference type="Proteomes" id="UP000184694">
    <property type="component" value="Unassembled WGS sequence"/>
</dbReference>
<organism evidence="5 6">
    <name type="scientific">Halodesulfovibrio marinisediminis DSM 17456</name>
    <dbReference type="NCBI Taxonomy" id="1121457"/>
    <lineage>
        <taxon>Bacteria</taxon>
        <taxon>Pseudomonadati</taxon>
        <taxon>Thermodesulfobacteriota</taxon>
        <taxon>Desulfovibrionia</taxon>
        <taxon>Desulfovibrionales</taxon>
        <taxon>Desulfovibrionaceae</taxon>
        <taxon>Halodesulfovibrio</taxon>
    </lineage>
</organism>
<dbReference type="InterPro" id="IPR003781">
    <property type="entry name" value="CoA-bd"/>
</dbReference>
<dbReference type="Pfam" id="PF02629">
    <property type="entry name" value="CoA_binding"/>
    <property type="match status" value="1"/>
</dbReference>
<dbReference type="GO" id="GO:0004776">
    <property type="term" value="F:succinate-CoA ligase (GDP-forming) activity"/>
    <property type="evidence" value="ECO:0007669"/>
    <property type="project" value="TreeGrafter"/>
</dbReference>
<keyword evidence="6" id="KW-1185">Reference proteome</keyword>
<evidence type="ECO:0000256" key="2">
    <source>
        <dbReference type="ARBA" id="ARBA00022598"/>
    </source>
</evidence>
<dbReference type="NCBIfam" id="TIGR01019">
    <property type="entry name" value="sucCoAalpha"/>
    <property type="match status" value="1"/>
</dbReference>
<dbReference type="PANTHER" id="PTHR11117:SF2">
    <property type="entry name" value="SUCCINATE--COA LIGASE [ADP_GDP-FORMING] SUBUNIT ALPHA, MITOCHONDRIAL"/>
    <property type="match status" value="1"/>
</dbReference>
<dbReference type="GO" id="GO:0005524">
    <property type="term" value="F:ATP binding"/>
    <property type="evidence" value="ECO:0007669"/>
    <property type="project" value="InterPro"/>
</dbReference>
<dbReference type="PROSITE" id="PS01216">
    <property type="entry name" value="SUCCINYL_COA_LIG_1"/>
    <property type="match status" value="1"/>
</dbReference>
<keyword evidence="3" id="KW-0547">Nucleotide-binding</keyword>
<dbReference type="Gene3D" id="3.40.50.720">
    <property type="entry name" value="NAD(P)-binding Rossmann-like Domain"/>
    <property type="match status" value="1"/>
</dbReference>
<dbReference type="SMART" id="SM00881">
    <property type="entry name" value="CoA_binding"/>
    <property type="match status" value="1"/>
</dbReference>
<dbReference type="SUPFAM" id="SSF56059">
    <property type="entry name" value="Glutathione synthetase ATP-binding domain-like"/>
    <property type="match status" value="1"/>
</dbReference>
<proteinExistence type="predicted"/>
<dbReference type="EMBL" id="FSRG01000003">
    <property type="protein sequence ID" value="SIN70463.1"/>
    <property type="molecule type" value="Genomic_DNA"/>
</dbReference>
<dbReference type="Gene3D" id="3.30.1490.20">
    <property type="entry name" value="ATP-grasp fold, A domain"/>
    <property type="match status" value="1"/>
</dbReference>
<evidence type="ECO:0000256" key="1">
    <source>
        <dbReference type="ARBA" id="ARBA00022532"/>
    </source>
</evidence>
<dbReference type="InterPro" id="IPR013815">
    <property type="entry name" value="ATP_grasp_subdomain_1"/>
</dbReference>
<dbReference type="Gene3D" id="3.30.470.20">
    <property type="entry name" value="ATP-grasp fold, B domain"/>
    <property type="match status" value="1"/>
</dbReference>
<dbReference type="InterPro" id="IPR016102">
    <property type="entry name" value="Succinyl-CoA_synth-like"/>
</dbReference>
<accession>A0A1N6DIG9</accession>
<keyword evidence="1" id="KW-0816">Tricarboxylic acid cycle</keyword>
<name>A0A1N6DIG9_9BACT</name>
<dbReference type="Gene3D" id="3.40.50.261">
    <property type="entry name" value="Succinyl-CoA synthetase domains"/>
    <property type="match status" value="2"/>
</dbReference>
<dbReference type="Pfam" id="PF00549">
    <property type="entry name" value="Ligase_CoA"/>
    <property type="match status" value="2"/>
</dbReference>
<dbReference type="NCBIfam" id="NF004230">
    <property type="entry name" value="PRK05678.1"/>
    <property type="match status" value="1"/>
</dbReference>
<dbReference type="GO" id="GO:0004775">
    <property type="term" value="F:succinate-CoA ligase (ADP-forming) activity"/>
    <property type="evidence" value="ECO:0007669"/>
    <property type="project" value="TreeGrafter"/>
</dbReference>
<dbReference type="SUPFAM" id="SSF52210">
    <property type="entry name" value="Succinyl-CoA synthetase domains"/>
    <property type="match status" value="2"/>
</dbReference>
<keyword evidence="2" id="KW-0436">Ligase</keyword>
<evidence type="ECO:0000313" key="5">
    <source>
        <dbReference type="EMBL" id="SIN70463.1"/>
    </source>
</evidence>
<dbReference type="InterPro" id="IPR005811">
    <property type="entry name" value="SUCC_ACL_C"/>
</dbReference>
<evidence type="ECO:0000259" key="4">
    <source>
        <dbReference type="SMART" id="SM00881"/>
    </source>
</evidence>
<sequence length="702" mass="75391">MFLNEHLSKKLFGVAGIITPEGTLLTPDSVTVPKNMSPPWYLKAQVLTGGRGKAGGILRADNPEEFHQKVDKIFNMHIKGNSVPFIRVEQATDIAKECYLSFVLSRERKDLLFTVSSAGGIEVENSTKAAKPLIQRVHLLSGLKDHHLRAAFFELGVTKEHYAGFRDLVKKLYGLVTKFGLLMAEINPLVITKQGEWMALDGKVELDDNMVDLYPDKLEEYYTPEHHSYEENIAREAGLSYVELKGWVGILVNGAGLAMATMDLLNFNGLTAANFMDLGGAADRERIKRALDLLFGNDDVKAVFINLFGGIVSCKEVGKALLAVLGGKPAPKPIVIRMAGFESEEGRALMQEASVENVFIAEEMNEALETLHSLKPVGAPTVDFVLDKEALPSTMPSFTRTGIANVLGINKDTQVLVQGITGKVAQRHVALMQEYGTNIVAGVTPFKGGQEVMGIPVYNSVHEAKKHHRIDASIVFVPAGFAADAVAESAAEDVPWVICITEGIAQASMLSALKEIAGSKTRIIGPNTPGIIVPGQCKIGIMPAKVFTQGNVAIFSRSGTLTYEAADRLSRAGIGQSFCVGIGGDSFIGTSFTDLFELVRNDDNTHAVLILGEVGGAAEEELARYVKVTGFEKPVVSFIAARTAPPGKRLGHAGAILDEKTGGIEGKLQAMRDAGFVISPDLAQLPELVGSVLEGVEAKSAV</sequence>
<reference evidence="6" key="1">
    <citation type="submission" date="2016-11" db="EMBL/GenBank/DDBJ databases">
        <authorList>
            <person name="Varghese N."/>
            <person name="Submissions S."/>
        </authorList>
    </citation>
    <scope>NUCLEOTIDE SEQUENCE [LARGE SCALE GENOMIC DNA]</scope>
    <source>
        <strain evidence="6">DSM 17456</strain>
    </source>
</reference>
<dbReference type="Pfam" id="PF08442">
    <property type="entry name" value="ATP-grasp_2"/>
    <property type="match status" value="1"/>
</dbReference>
<dbReference type="InterPro" id="IPR036291">
    <property type="entry name" value="NAD(P)-bd_dom_sf"/>
</dbReference>
<evidence type="ECO:0000256" key="3">
    <source>
        <dbReference type="ARBA" id="ARBA00022741"/>
    </source>
</evidence>
<dbReference type="UniPathway" id="UPA00223">
    <property type="reaction ID" value="UER00999"/>
</dbReference>
<dbReference type="RefSeq" id="WP_074215078.1">
    <property type="nucleotide sequence ID" value="NZ_FSRG01000003.1"/>
</dbReference>
<dbReference type="SUPFAM" id="SSF51735">
    <property type="entry name" value="NAD(P)-binding Rossmann-fold domains"/>
    <property type="match status" value="1"/>
</dbReference>
<dbReference type="GO" id="GO:0006099">
    <property type="term" value="P:tricarboxylic acid cycle"/>
    <property type="evidence" value="ECO:0007669"/>
    <property type="project" value="UniProtKB-UniPathway"/>
</dbReference>
<dbReference type="AlphaFoldDB" id="A0A1N6DIG9"/>
<dbReference type="InterPro" id="IPR013650">
    <property type="entry name" value="ATP-grasp_succ-CoA_synth-type"/>
</dbReference>
<dbReference type="PANTHER" id="PTHR11117">
    <property type="entry name" value="SUCCINYL-COA LIGASE SUBUNIT ALPHA"/>
    <property type="match status" value="1"/>
</dbReference>
<evidence type="ECO:0000313" key="6">
    <source>
        <dbReference type="Proteomes" id="UP000184694"/>
    </source>
</evidence>
<dbReference type="InterPro" id="IPR033847">
    <property type="entry name" value="Citrt_syn/SCS-alpha_CS"/>
</dbReference>
<dbReference type="OrthoDB" id="9802602at2"/>
<protein>
    <submittedName>
        <fullName evidence="5">Succinyl-CoA synthetase (ADP-forming) alpha subunit /succinyl-CoA synthetase (ADP-forming) beta subunit</fullName>
    </submittedName>
</protein>
<feature type="domain" description="CoA-binding" evidence="4">
    <location>
        <begin position="408"/>
        <end position="504"/>
    </location>
</feature>
<gene>
    <name evidence="5" type="ORF">SAMN02745161_0172</name>
</gene>
<dbReference type="GO" id="GO:0009361">
    <property type="term" value="C:succinate-CoA ligase complex (ADP-forming)"/>
    <property type="evidence" value="ECO:0007669"/>
    <property type="project" value="TreeGrafter"/>
</dbReference>